<proteinExistence type="predicted"/>
<dbReference type="Proteomes" id="UP000091956">
    <property type="component" value="Unassembled WGS sequence"/>
</dbReference>
<evidence type="ECO:0000313" key="2">
    <source>
        <dbReference type="Proteomes" id="UP000091956"/>
    </source>
</evidence>
<reference evidence="2" key="2">
    <citation type="journal article" date="2018" name="Nat. Commun.">
        <title>Extreme sensitivity to ultraviolet light in the fungal pathogen causing white-nose syndrome of bats.</title>
        <authorList>
            <person name="Palmer J.M."/>
            <person name="Drees K.P."/>
            <person name="Foster J.T."/>
            <person name="Lindner D.L."/>
        </authorList>
    </citation>
    <scope>NUCLEOTIDE SEQUENCE [LARGE SCALE GENOMIC DNA]</scope>
    <source>
        <strain evidence="2">UAMH 10579</strain>
    </source>
</reference>
<dbReference type="SUPFAM" id="SSF81383">
    <property type="entry name" value="F-box domain"/>
    <property type="match status" value="1"/>
</dbReference>
<name>A0A1B8GPD8_9PEZI</name>
<dbReference type="RefSeq" id="XP_018131449.2">
    <property type="nucleotide sequence ID" value="XM_018274537.2"/>
</dbReference>
<organism evidence="1 2">
    <name type="scientific">Pseudogymnoascus verrucosus</name>
    <dbReference type="NCBI Taxonomy" id="342668"/>
    <lineage>
        <taxon>Eukaryota</taxon>
        <taxon>Fungi</taxon>
        <taxon>Dikarya</taxon>
        <taxon>Ascomycota</taxon>
        <taxon>Pezizomycotina</taxon>
        <taxon>Leotiomycetes</taxon>
        <taxon>Thelebolales</taxon>
        <taxon>Thelebolaceae</taxon>
        <taxon>Pseudogymnoascus</taxon>
    </lineage>
</organism>
<dbReference type="STRING" id="342668.A0A1B8GPD8"/>
<dbReference type="InterPro" id="IPR036047">
    <property type="entry name" value="F-box-like_dom_sf"/>
</dbReference>
<dbReference type="EMBL" id="KV460220">
    <property type="protein sequence ID" value="OBT97716.2"/>
    <property type="molecule type" value="Genomic_DNA"/>
</dbReference>
<evidence type="ECO:0008006" key="3">
    <source>
        <dbReference type="Google" id="ProtNLM"/>
    </source>
</evidence>
<dbReference type="AlphaFoldDB" id="A0A1B8GPD8"/>
<evidence type="ECO:0000313" key="1">
    <source>
        <dbReference type="EMBL" id="OBT97716.2"/>
    </source>
</evidence>
<reference evidence="1 2" key="1">
    <citation type="submission" date="2016-03" db="EMBL/GenBank/DDBJ databases">
        <title>Comparative genomics of Pseudogymnoascus destructans, the fungus causing white-nose syndrome of bats.</title>
        <authorList>
            <person name="Palmer J.M."/>
            <person name="Drees K.P."/>
            <person name="Foster J.T."/>
            <person name="Lindner D.L."/>
        </authorList>
    </citation>
    <scope>NUCLEOTIDE SEQUENCE [LARGE SCALE GENOMIC DNA]</scope>
    <source>
        <strain evidence="1 2">UAMH 10579</strain>
    </source>
</reference>
<keyword evidence="2" id="KW-1185">Reference proteome</keyword>
<sequence>MDTKARYSAAIAVLSTPELLEAILLNVDMKTLLLSQRVSRRWGRIMASSLIIQQALFFRPVQKASSIIPFDPTDKDNDFGDHDSKIIYNPLLVAKFGSAFFRRGNEGYYTQICHPAKYFYKLPWYARNAAYVNIDAWDEVSDEDEPGPEVVAEEKSIRRCFTRSGASWRQMLVSQPPPPLRGYCWADLSPAWQTVSTAMVEPSRGGLRMGELYDMVQYHSGHREHNSMKWFPVTQRGLGLRFVFDTQEGVQEMMNEIDFAVEFQHVMGSGMYFREPSDVEAFDAEFRSDDFRYINANTEAVSEKPS</sequence>
<accession>A0A1B8GPD8</accession>
<dbReference type="GeneID" id="28838457"/>
<gene>
    <name evidence="1" type="ORF">VE01_05071</name>
</gene>
<protein>
    <recommendedName>
        <fullName evidence="3">F-box domain-containing protein</fullName>
    </recommendedName>
</protein>